<organism evidence="1 2">
    <name type="scientific">Sumerlaea chitinivorans</name>
    <dbReference type="NCBI Taxonomy" id="2250252"/>
    <lineage>
        <taxon>Bacteria</taxon>
        <taxon>Candidatus Sumerlaeota</taxon>
        <taxon>Candidatus Sumerlaeia</taxon>
        <taxon>Candidatus Sumerlaeales</taxon>
        <taxon>Candidatus Sumerlaeaceae</taxon>
        <taxon>Candidatus Sumerlaea</taxon>
    </lineage>
</organism>
<dbReference type="AlphaFoldDB" id="A0A2Z4Y174"/>
<reference evidence="1 2" key="1">
    <citation type="submission" date="2018-05" db="EMBL/GenBank/DDBJ databases">
        <title>A metagenomic window into the 2 km-deep terrestrial subsurface aquifer revealed taxonomically and functionally diverse microbial community comprising novel uncultured bacterial lineages.</title>
        <authorList>
            <person name="Kadnikov V.V."/>
            <person name="Mardanov A.V."/>
            <person name="Beletsky A.V."/>
            <person name="Banks D."/>
            <person name="Pimenov N.V."/>
            <person name="Frank Y.A."/>
            <person name="Karnachuk O.V."/>
            <person name="Ravin N.V."/>
        </authorList>
    </citation>
    <scope>NUCLEOTIDE SEQUENCE [LARGE SCALE GENOMIC DNA]</scope>
    <source>
        <strain evidence="1">BY</strain>
    </source>
</reference>
<dbReference type="KEGG" id="schv:BRCON_0174"/>
<dbReference type="SUPFAM" id="SSF53335">
    <property type="entry name" value="S-adenosyl-L-methionine-dependent methyltransferases"/>
    <property type="match status" value="1"/>
</dbReference>
<proteinExistence type="predicted"/>
<dbReference type="Pfam" id="PF07021">
    <property type="entry name" value="MetW"/>
    <property type="match status" value="1"/>
</dbReference>
<dbReference type="NCBIfam" id="TIGR02081">
    <property type="entry name" value="metW"/>
    <property type="match status" value="1"/>
</dbReference>
<dbReference type="InterPro" id="IPR010743">
    <property type="entry name" value="Methionine_synth_MetW"/>
</dbReference>
<dbReference type="Proteomes" id="UP000262583">
    <property type="component" value="Chromosome"/>
</dbReference>
<dbReference type="InterPro" id="IPR029063">
    <property type="entry name" value="SAM-dependent_MTases_sf"/>
</dbReference>
<name>A0A2Z4Y174_SUMC1</name>
<sequence length="183" mass="20605">MLDIGCGDGSLLARLVREKNVAATGIELSEKEVMLALQKGLSVHHGDAEEGLDHYPDQSFDVVVLSLTIQELGHPQRLLQETFRVGRQVVVAFPNFAHWSARWQLAVHGRAPHTPCLPYTWYESPNRHYLSILDWEEFCEEQGWQVVECAFIANGCFIKLLPNLRAEAAIYLLEKKANAQPGN</sequence>
<dbReference type="EMBL" id="CP030759">
    <property type="protein sequence ID" value="AXA34951.1"/>
    <property type="molecule type" value="Genomic_DNA"/>
</dbReference>
<accession>A0A2Z4Y174</accession>
<gene>
    <name evidence="1" type="ORF">BRCON_0174</name>
</gene>
<evidence type="ECO:0000313" key="2">
    <source>
        <dbReference type="Proteomes" id="UP000262583"/>
    </source>
</evidence>
<dbReference type="CDD" id="cd02440">
    <property type="entry name" value="AdoMet_MTases"/>
    <property type="match status" value="1"/>
</dbReference>
<evidence type="ECO:0000313" key="1">
    <source>
        <dbReference type="EMBL" id="AXA34951.1"/>
    </source>
</evidence>
<dbReference type="Gene3D" id="3.40.50.150">
    <property type="entry name" value="Vaccinia Virus protein VP39"/>
    <property type="match status" value="1"/>
</dbReference>
<protein>
    <submittedName>
        <fullName evidence="1">Methionine biosynthesis protein MetW</fullName>
    </submittedName>
</protein>